<dbReference type="Gene3D" id="3.40.190.10">
    <property type="entry name" value="Periplasmic binding protein-like II"/>
    <property type="match status" value="1"/>
</dbReference>
<protein>
    <recommendedName>
        <fullName evidence="5">Tripartite tricarboxylate transporter substrate binding protein</fullName>
    </recommendedName>
</protein>
<dbReference type="InterPro" id="IPR042100">
    <property type="entry name" value="Bug_dom1"/>
</dbReference>
<keyword evidence="4" id="KW-1185">Reference proteome</keyword>
<dbReference type="EMBL" id="AP025637">
    <property type="protein sequence ID" value="BDG71840.1"/>
    <property type="molecule type" value="Genomic_DNA"/>
</dbReference>
<organism evidence="3 4">
    <name type="scientific">Roseomonas fluvialis</name>
    <dbReference type="NCBI Taxonomy" id="1750527"/>
    <lineage>
        <taxon>Bacteria</taxon>
        <taxon>Pseudomonadati</taxon>
        <taxon>Pseudomonadota</taxon>
        <taxon>Alphaproteobacteria</taxon>
        <taxon>Acetobacterales</taxon>
        <taxon>Roseomonadaceae</taxon>
        <taxon>Roseomonas</taxon>
    </lineage>
</organism>
<evidence type="ECO:0008006" key="5">
    <source>
        <dbReference type="Google" id="ProtNLM"/>
    </source>
</evidence>
<proteinExistence type="inferred from homology"/>
<feature type="chain" id="PRO_5045160112" description="Tripartite tricarboxylate transporter substrate binding protein" evidence="2">
    <location>
        <begin position="23"/>
        <end position="316"/>
    </location>
</feature>
<accession>A0ABN6P3G3</accession>
<dbReference type="PANTHER" id="PTHR42928">
    <property type="entry name" value="TRICARBOXYLATE-BINDING PROTEIN"/>
    <property type="match status" value="1"/>
</dbReference>
<dbReference type="PANTHER" id="PTHR42928:SF5">
    <property type="entry name" value="BLR1237 PROTEIN"/>
    <property type="match status" value="1"/>
</dbReference>
<feature type="signal peptide" evidence="2">
    <location>
        <begin position="1"/>
        <end position="22"/>
    </location>
</feature>
<gene>
    <name evidence="3" type="ORF">Rmf_17690</name>
</gene>
<dbReference type="PIRSF" id="PIRSF017082">
    <property type="entry name" value="YflP"/>
    <property type="match status" value="1"/>
</dbReference>
<reference evidence="3 4" key="1">
    <citation type="journal article" date="2016" name="Microbes Environ.">
        <title>Phylogenetically diverse aerobic anoxygenic phototrophic bacteria isolated from epilithic biofilms in Tama river, Japan.</title>
        <authorList>
            <person name="Hirose S."/>
            <person name="Matsuura K."/>
            <person name="Haruta S."/>
        </authorList>
    </citation>
    <scope>NUCLEOTIDE SEQUENCE [LARGE SCALE GENOMIC DNA]</scope>
    <source>
        <strain evidence="3 4">S08</strain>
    </source>
</reference>
<dbReference type="RefSeq" id="WP_244459070.1">
    <property type="nucleotide sequence ID" value="NZ_AP025637.1"/>
</dbReference>
<evidence type="ECO:0000256" key="1">
    <source>
        <dbReference type="ARBA" id="ARBA00006987"/>
    </source>
</evidence>
<sequence>MRRIIASLALAAAALLPGAARAQFPERPVTVIMPYSPGAADALIRAIGEHFQRSLGQPLVLMTRDGASGVVGMRVVASAAADGYTIGHTPITAIAVQPHLLRNAGIGPDSFEGVCGTNENVITIAVRADSPIRDLPGLVAEARRRSLTFGSPGPNSLPQLAVVRVQRATGIELNHVPYRGEAPHINDTLAGRLDFSAAIVSSAAELVQAGRMRLVAVFSANRHPDFPDVPTARQQGIDAELFSQVGIYAPKGTPAPVLDRLEQACQAALQQPAVLRVLANSRSPVSFVPRAALTRLIHDEYANYGRLLRELGVQPE</sequence>
<dbReference type="InterPro" id="IPR005064">
    <property type="entry name" value="BUG"/>
</dbReference>
<dbReference type="Proteomes" id="UP000831327">
    <property type="component" value="Chromosome"/>
</dbReference>
<dbReference type="CDD" id="cd07012">
    <property type="entry name" value="PBP2_Bug_TTT"/>
    <property type="match status" value="1"/>
</dbReference>
<dbReference type="Gene3D" id="3.40.190.150">
    <property type="entry name" value="Bordetella uptake gene, domain 1"/>
    <property type="match status" value="1"/>
</dbReference>
<dbReference type="Pfam" id="PF03401">
    <property type="entry name" value="TctC"/>
    <property type="match status" value="1"/>
</dbReference>
<evidence type="ECO:0000256" key="2">
    <source>
        <dbReference type="SAM" id="SignalP"/>
    </source>
</evidence>
<evidence type="ECO:0000313" key="3">
    <source>
        <dbReference type="EMBL" id="BDG71840.1"/>
    </source>
</evidence>
<keyword evidence="2" id="KW-0732">Signal</keyword>
<comment type="similarity">
    <text evidence="1">Belongs to the UPF0065 (bug) family.</text>
</comment>
<evidence type="ECO:0000313" key="4">
    <source>
        <dbReference type="Proteomes" id="UP000831327"/>
    </source>
</evidence>
<dbReference type="SUPFAM" id="SSF53850">
    <property type="entry name" value="Periplasmic binding protein-like II"/>
    <property type="match status" value="1"/>
</dbReference>
<name>A0ABN6P3G3_9PROT</name>